<feature type="region of interest" description="Disordered" evidence="1">
    <location>
        <begin position="1"/>
        <end position="71"/>
    </location>
</feature>
<feature type="domain" description="AMMECR1" evidence="2">
    <location>
        <begin position="137"/>
        <end position="346"/>
    </location>
</feature>
<name>A0A813M4S4_9BILA</name>
<gene>
    <name evidence="3" type="ORF">IZO911_LOCUS955</name>
</gene>
<dbReference type="InterPro" id="IPR023473">
    <property type="entry name" value="AMMECR1"/>
</dbReference>
<dbReference type="PANTHER" id="PTHR13016">
    <property type="entry name" value="AMMECR1 HOMOLOG"/>
    <property type="match status" value="1"/>
</dbReference>
<dbReference type="EMBL" id="CAJNOE010000004">
    <property type="protein sequence ID" value="CAF0715605.1"/>
    <property type="molecule type" value="Genomic_DNA"/>
</dbReference>
<evidence type="ECO:0000313" key="3">
    <source>
        <dbReference type="EMBL" id="CAF0715605.1"/>
    </source>
</evidence>
<sequence length="365" mass="41731">MAICCGGKKQKVSHSITNSINSRRSSDKHNGDYQHQSLKSKSSSANHYRSHSHFNHRQTISMPHDLSRSSINSASSSALTYSYDTSQRSSTANNNHYSHKNSKKMDIDDDDDEFTMQNNNNNKQRQKLDHSYHLPQQQKRPIVHADMIFYCFEILGNYLFNGKHRSSSSTTNNNQLIPTNILPPKLPDEPYPLFVTWFIGSDKQLRGCIGTFSPMNLAHGLREYALTSATNDSRFSPISRDEYPLLSCAVSILTNFEPCSSYSDWDIGLHGIRIEFFNERGSKRSATYLPEIAYEQGWNHIQTLDSLLRKGGYKGSITSDMRKSVQVTRYRSEKLTLHYNDYIQSKGNSSLPTTFSYTTTVRQQY</sequence>
<dbReference type="Proteomes" id="UP000663860">
    <property type="component" value="Unassembled WGS sequence"/>
</dbReference>
<proteinExistence type="predicted"/>
<evidence type="ECO:0000256" key="1">
    <source>
        <dbReference type="SAM" id="MobiDB-lite"/>
    </source>
</evidence>
<dbReference type="NCBIfam" id="TIGR00296">
    <property type="entry name" value="TIGR00296 family protein"/>
    <property type="match status" value="1"/>
</dbReference>
<dbReference type="InterPro" id="IPR002733">
    <property type="entry name" value="AMMECR1_domain"/>
</dbReference>
<dbReference type="AlphaFoldDB" id="A0A813M4S4"/>
<reference evidence="3" key="1">
    <citation type="submission" date="2021-02" db="EMBL/GenBank/DDBJ databases">
        <authorList>
            <person name="Nowell W R."/>
        </authorList>
    </citation>
    <scope>NUCLEOTIDE SEQUENCE</scope>
</reference>
<dbReference type="Pfam" id="PF01871">
    <property type="entry name" value="AMMECR1"/>
    <property type="match status" value="1"/>
</dbReference>
<dbReference type="PROSITE" id="PS51112">
    <property type="entry name" value="AMMECR1"/>
    <property type="match status" value="1"/>
</dbReference>
<feature type="region of interest" description="Disordered" evidence="1">
    <location>
        <begin position="83"/>
        <end position="130"/>
    </location>
</feature>
<organism evidence="3 4">
    <name type="scientific">Adineta steineri</name>
    <dbReference type="NCBI Taxonomy" id="433720"/>
    <lineage>
        <taxon>Eukaryota</taxon>
        <taxon>Metazoa</taxon>
        <taxon>Spiralia</taxon>
        <taxon>Gnathifera</taxon>
        <taxon>Rotifera</taxon>
        <taxon>Eurotatoria</taxon>
        <taxon>Bdelloidea</taxon>
        <taxon>Adinetida</taxon>
        <taxon>Adinetidae</taxon>
        <taxon>Adineta</taxon>
    </lineage>
</organism>
<dbReference type="PANTHER" id="PTHR13016:SF0">
    <property type="entry name" value="AMME SYNDROME CANDIDATE GENE 1 PROTEIN"/>
    <property type="match status" value="1"/>
</dbReference>
<accession>A0A813M4S4</accession>
<protein>
    <recommendedName>
        <fullName evidence="2">AMMECR1 domain-containing protein</fullName>
    </recommendedName>
</protein>
<feature type="compositionally biased region" description="Low complexity" evidence="1">
    <location>
        <begin position="13"/>
        <end position="23"/>
    </location>
</feature>
<dbReference type="Gene3D" id="3.30.700.20">
    <property type="entry name" value="Hypothetical protein ph0010, domain 1"/>
    <property type="match status" value="1"/>
</dbReference>
<evidence type="ECO:0000259" key="2">
    <source>
        <dbReference type="PROSITE" id="PS51112"/>
    </source>
</evidence>
<dbReference type="InterPro" id="IPR027485">
    <property type="entry name" value="AMMECR1_N"/>
</dbReference>
<dbReference type="InterPro" id="IPR036071">
    <property type="entry name" value="AMMECR1_dom_sf"/>
</dbReference>
<feature type="compositionally biased region" description="Polar residues" evidence="1">
    <location>
        <begin position="33"/>
        <end position="47"/>
    </location>
</feature>
<dbReference type="SUPFAM" id="SSF143447">
    <property type="entry name" value="AMMECR1-like"/>
    <property type="match status" value="1"/>
</dbReference>
<comment type="caution">
    <text evidence="3">The sequence shown here is derived from an EMBL/GenBank/DDBJ whole genome shotgun (WGS) entry which is preliminary data.</text>
</comment>
<evidence type="ECO:0000313" key="4">
    <source>
        <dbReference type="Proteomes" id="UP000663860"/>
    </source>
</evidence>